<feature type="non-terminal residue" evidence="2">
    <location>
        <position position="101"/>
    </location>
</feature>
<evidence type="ECO:0000313" key="3">
    <source>
        <dbReference type="Proteomes" id="UP000728032"/>
    </source>
</evidence>
<dbReference type="Proteomes" id="UP000728032">
    <property type="component" value="Unassembled WGS sequence"/>
</dbReference>
<feature type="region of interest" description="Disordered" evidence="1">
    <location>
        <begin position="54"/>
        <end position="80"/>
    </location>
</feature>
<dbReference type="EMBL" id="CAJPVJ010001042">
    <property type="protein sequence ID" value="CAG2163954.1"/>
    <property type="molecule type" value="Genomic_DNA"/>
</dbReference>
<reference evidence="2" key="1">
    <citation type="submission" date="2020-11" db="EMBL/GenBank/DDBJ databases">
        <authorList>
            <person name="Tran Van P."/>
        </authorList>
    </citation>
    <scope>NUCLEOTIDE SEQUENCE</scope>
</reference>
<accession>A0A7R9QE12</accession>
<sequence>MPQMDSIVRDETEGIGDESRVGPNLHHLRSDSDNSVNRSLSLWQKLSDAALRLGDDNQFTSGNNSCQPSPQSSSLKSTTVSVINQDIKDNELERQIHPNLW</sequence>
<evidence type="ECO:0000313" key="2">
    <source>
        <dbReference type="EMBL" id="CAD7642281.1"/>
    </source>
</evidence>
<keyword evidence="3" id="KW-1185">Reference proteome</keyword>
<feature type="compositionally biased region" description="Low complexity" evidence="1">
    <location>
        <begin position="61"/>
        <end position="80"/>
    </location>
</feature>
<feature type="region of interest" description="Disordered" evidence="1">
    <location>
        <begin position="1"/>
        <end position="35"/>
    </location>
</feature>
<organism evidence="2">
    <name type="scientific">Oppiella nova</name>
    <dbReference type="NCBI Taxonomy" id="334625"/>
    <lineage>
        <taxon>Eukaryota</taxon>
        <taxon>Metazoa</taxon>
        <taxon>Ecdysozoa</taxon>
        <taxon>Arthropoda</taxon>
        <taxon>Chelicerata</taxon>
        <taxon>Arachnida</taxon>
        <taxon>Acari</taxon>
        <taxon>Acariformes</taxon>
        <taxon>Sarcoptiformes</taxon>
        <taxon>Oribatida</taxon>
        <taxon>Brachypylina</taxon>
        <taxon>Oppioidea</taxon>
        <taxon>Oppiidae</taxon>
        <taxon>Oppiella</taxon>
    </lineage>
</organism>
<feature type="compositionally biased region" description="Basic and acidic residues" evidence="1">
    <location>
        <begin position="7"/>
        <end position="20"/>
    </location>
</feature>
<protein>
    <submittedName>
        <fullName evidence="2">Uncharacterized protein</fullName>
    </submittedName>
</protein>
<gene>
    <name evidence="2" type="ORF">ONB1V03_LOCUS3515</name>
</gene>
<evidence type="ECO:0000256" key="1">
    <source>
        <dbReference type="SAM" id="MobiDB-lite"/>
    </source>
</evidence>
<dbReference type="AlphaFoldDB" id="A0A7R9QE12"/>
<name>A0A7R9QE12_9ACAR</name>
<dbReference type="EMBL" id="OC915867">
    <property type="protein sequence ID" value="CAD7642281.1"/>
    <property type="molecule type" value="Genomic_DNA"/>
</dbReference>
<proteinExistence type="predicted"/>